<proteinExistence type="predicted"/>
<dbReference type="AlphaFoldDB" id="A0A0V0UEX5"/>
<gene>
    <name evidence="1" type="ORF">T05_9051</name>
</gene>
<organism evidence="1 2">
    <name type="scientific">Trichinella murrelli</name>
    <dbReference type="NCBI Taxonomy" id="144512"/>
    <lineage>
        <taxon>Eukaryota</taxon>
        <taxon>Metazoa</taxon>
        <taxon>Ecdysozoa</taxon>
        <taxon>Nematoda</taxon>
        <taxon>Enoplea</taxon>
        <taxon>Dorylaimia</taxon>
        <taxon>Trichinellida</taxon>
        <taxon>Trichinellidae</taxon>
        <taxon>Trichinella</taxon>
    </lineage>
</organism>
<evidence type="ECO:0000313" key="1">
    <source>
        <dbReference type="EMBL" id="KRX49833.1"/>
    </source>
</evidence>
<keyword evidence="2" id="KW-1185">Reference proteome</keyword>
<sequence length="92" mass="10679">MRHRESWPDVNVALLCISSTPEHNLDGRENGLRVIWKNSGKQQTEFESTFTVDVDRDQHHCANCLIFTTPDTLAHFIFDRAFHVPDQRDTVN</sequence>
<comment type="caution">
    <text evidence="1">The sequence shown here is derived from an EMBL/GenBank/DDBJ whole genome shotgun (WGS) entry which is preliminary data.</text>
</comment>
<protein>
    <submittedName>
        <fullName evidence="1">Uncharacterized protein</fullName>
    </submittedName>
</protein>
<dbReference type="Proteomes" id="UP000055048">
    <property type="component" value="Unassembled WGS sequence"/>
</dbReference>
<accession>A0A0V0UEX5</accession>
<evidence type="ECO:0000313" key="2">
    <source>
        <dbReference type="Proteomes" id="UP000055048"/>
    </source>
</evidence>
<reference evidence="1 2" key="1">
    <citation type="submission" date="2015-01" db="EMBL/GenBank/DDBJ databases">
        <title>Evolution of Trichinella species and genotypes.</title>
        <authorList>
            <person name="Korhonen P.K."/>
            <person name="Edoardo P."/>
            <person name="Giuseppe L.R."/>
            <person name="Gasser R.B."/>
        </authorList>
    </citation>
    <scope>NUCLEOTIDE SEQUENCE [LARGE SCALE GENOMIC DNA]</scope>
    <source>
        <strain evidence="1">ISS417</strain>
    </source>
</reference>
<name>A0A0V0UEX5_9BILA</name>
<dbReference type="EMBL" id="JYDJ01000012">
    <property type="protein sequence ID" value="KRX49833.1"/>
    <property type="molecule type" value="Genomic_DNA"/>
</dbReference>